<keyword evidence="4" id="KW-0547">Nucleotide-binding</keyword>
<evidence type="ECO:0000256" key="1">
    <source>
        <dbReference type="ARBA" id="ARBA00004651"/>
    </source>
</evidence>
<feature type="transmembrane region" description="Helical" evidence="8">
    <location>
        <begin position="62"/>
        <end position="79"/>
    </location>
</feature>
<dbReference type="InterPro" id="IPR003593">
    <property type="entry name" value="AAA+_ATPase"/>
</dbReference>
<dbReference type="SUPFAM" id="SSF90123">
    <property type="entry name" value="ABC transporter transmembrane region"/>
    <property type="match status" value="1"/>
</dbReference>
<dbReference type="InterPro" id="IPR027417">
    <property type="entry name" value="P-loop_NTPase"/>
</dbReference>
<organism evidence="11 12">
    <name type="scientific">Finegoldia magna BVS033A4</name>
    <dbReference type="NCBI Taxonomy" id="866773"/>
    <lineage>
        <taxon>Bacteria</taxon>
        <taxon>Bacillati</taxon>
        <taxon>Bacillota</taxon>
        <taxon>Tissierellia</taxon>
        <taxon>Tissierellales</taxon>
        <taxon>Peptoniphilaceae</taxon>
        <taxon>Finegoldia</taxon>
    </lineage>
</organism>
<dbReference type="PANTHER" id="PTHR43394">
    <property type="entry name" value="ATP-DEPENDENT PERMEASE MDL1, MITOCHONDRIAL"/>
    <property type="match status" value="1"/>
</dbReference>
<dbReference type="PROSITE" id="PS50929">
    <property type="entry name" value="ABC_TM1F"/>
    <property type="match status" value="1"/>
</dbReference>
<name>E1KXY7_FINMA</name>
<evidence type="ECO:0000313" key="12">
    <source>
        <dbReference type="Proteomes" id="UP000003807"/>
    </source>
</evidence>
<gene>
    <name evidence="11" type="ORF">HMPREF9289_0133</name>
</gene>
<evidence type="ECO:0000259" key="10">
    <source>
        <dbReference type="PROSITE" id="PS50929"/>
    </source>
</evidence>
<evidence type="ECO:0000259" key="9">
    <source>
        <dbReference type="PROSITE" id="PS50893"/>
    </source>
</evidence>
<keyword evidence="7 8" id="KW-0472">Membrane</keyword>
<dbReference type="FunFam" id="3.40.50.300:FF:000287">
    <property type="entry name" value="Multidrug ABC transporter ATP-binding protein"/>
    <property type="match status" value="1"/>
</dbReference>
<proteinExistence type="predicted"/>
<evidence type="ECO:0000256" key="2">
    <source>
        <dbReference type="ARBA" id="ARBA00022448"/>
    </source>
</evidence>
<dbReference type="InterPro" id="IPR036640">
    <property type="entry name" value="ABC1_TM_sf"/>
</dbReference>
<comment type="subcellular location">
    <subcellularLocation>
        <location evidence="1">Cell membrane</location>
        <topology evidence="1">Multi-pass membrane protein</topology>
    </subcellularLocation>
</comment>
<dbReference type="Proteomes" id="UP000003807">
    <property type="component" value="Unassembled WGS sequence"/>
</dbReference>
<accession>E1KXY7</accession>
<dbReference type="InterPro" id="IPR003439">
    <property type="entry name" value="ABC_transporter-like_ATP-bd"/>
</dbReference>
<dbReference type="InterPro" id="IPR011527">
    <property type="entry name" value="ABC1_TM_dom"/>
</dbReference>
<protein>
    <submittedName>
        <fullName evidence="11">ABC transporter, ATP-binding protein</fullName>
    </submittedName>
</protein>
<dbReference type="Gene3D" id="3.40.50.300">
    <property type="entry name" value="P-loop containing nucleotide triphosphate hydrolases"/>
    <property type="match status" value="1"/>
</dbReference>
<dbReference type="PANTHER" id="PTHR43394:SF1">
    <property type="entry name" value="ATP-BINDING CASSETTE SUB-FAMILY B MEMBER 10, MITOCHONDRIAL"/>
    <property type="match status" value="1"/>
</dbReference>
<keyword evidence="3 8" id="KW-0812">Transmembrane</keyword>
<dbReference type="Pfam" id="PF00664">
    <property type="entry name" value="ABC_membrane"/>
    <property type="match status" value="1"/>
</dbReference>
<dbReference type="GO" id="GO:0016887">
    <property type="term" value="F:ATP hydrolysis activity"/>
    <property type="evidence" value="ECO:0007669"/>
    <property type="project" value="InterPro"/>
</dbReference>
<feature type="transmembrane region" description="Helical" evidence="8">
    <location>
        <begin position="143"/>
        <end position="161"/>
    </location>
</feature>
<feature type="domain" description="ABC transmembrane type-1" evidence="10">
    <location>
        <begin position="22"/>
        <end position="307"/>
    </location>
</feature>
<reference evidence="11 12" key="1">
    <citation type="submission" date="2010-08" db="EMBL/GenBank/DDBJ databases">
        <authorList>
            <person name="Durkin A.S."/>
            <person name="Madupu R."/>
            <person name="Torralba M."/>
            <person name="Gillis M."/>
            <person name="Methe B."/>
            <person name="Sutton G."/>
            <person name="Nelson K.E."/>
        </authorList>
    </citation>
    <scope>NUCLEOTIDE SEQUENCE [LARGE SCALE GENOMIC DNA]</scope>
    <source>
        <strain evidence="11 12">BVS033A4</strain>
    </source>
</reference>
<dbReference type="RefSeq" id="WP_002839981.1">
    <property type="nucleotide sequence ID" value="NZ_AEDP01000032.1"/>
</dbReference>
<dbReference type="GO" id="GO:0005886">
    <property type="term" value="C:plasma membrane"/>
    <property type="evidence" value="ECO:0007669"/>
    <property type="project" value="UniProtKB-SubCell"/>
</dbReference>
<evidence type="ECO:0000256" key="5">
    <source>
        <dbReference type="ARBA" id="ARBA00022840"/>
    </source>
</evidence>
<dbReference type="Gene3D" id="1.20.1560.10">
    <property type="entry name" value="ABC transporter type 1, transmembrane domain"/>
    <property type="match status" value="1"/>
</dbReference>
<evidence type="ECO:0000256" key="4">
    <source>
        <dbReference type="ARBA" id="ARBA00022741"/>
    </source>
</evidence>
<sequence length="581" mass="65437">MFKTTGRILKWAKKYKKRMRKGFVYSFLNSVFISMPIMLSVYVFNLILKNYFDKGNYGKKEILIVTISMIIFVLGRYATSYLKAVNQESIGYEVTADQRIQIGDILKRVALGFFQENNPGELTSAVTTDLSFFENYAMKMIDIVINGYIMAAVMILSISFLSWKLAIIAVSGVLTSYIFLVLLGRFSEKNSIPYHKAQNNLVEATMELVMGLPTIRAFNKDDASLKNFNEAILSSKQTNIKIESQYTPFNCLHLFSLKLASILIVIFAGIMTIKAQIEMPIMIAVFIFSFIMFASVENVNSATHVLEILDKTLDNLDKMESVDFLDEKGKDLPLKNHNIIFDRVSFSYDKTPIIKDVSFEIPEKTITAIVGPSGSGKTTICNLISRFYDVKEGSIKIGDVDIRDLTLSSLLSNISTVFQKVYLFNDTIENNIKFGKPSASEEEVINAAKKAQCHDFIMKLPNGYKTIVGEGGEALSGGEKQRISIARAMLKDAPIIILDEATSSIDPENEYLIQRAISNLSKGKTVIIIAHRIVTIEEADQILVLDNGEIVQRGKHRDLIEEEGLYRSFMRIRGKVENWKI</sequence>
<dbReference type="GO" id="GO:0015421">
    <property type="term" value="F:ABC-type oligopeptide transporter activity"/>
    <property type="evidence" value="ECO:0007669"/>
    <property type="project" value="TreeGrafter"/>
</dbReference>
<dbReference type="EMBL" id="AEDP01000032">
    <property type="protein sequence ID" value="EFL54080.1"/>
    <property type="molecule type" value="Genomic_DNA"/>
</dbReference>
<keyword evidence="5 11" id="KW-0067">ATP-binding</keyword>
<feature type="transmembrane region" description="Helical" evidence="8">
    <location>
        <begin position="279"/>
        <end position="296"/>
    </location>
</feature>
<evidence type="ECO:0000256" key="8">
    <source>
        <dbReference type="SAM" id="Phobius"/>
    </source>
</evidence>
<keyword evidence="2" id="KW-0813">Transport</keyword>
<feature type="domain" description="ABC transporter" evidence="9">
    <location>
        <begin position="334"/>
        <end position="572"/>
    </location>
</feature>
<dbReference type="InterPro" id="IPR017871">
    <property type="entry name" value="ABC_transporter-like_CS"/>
</dbReference>
<evidence type="ECO:0000256" key="7">
    <source>
        <dbReference type="ARBA" id="ARBA00023136"/>
    </source>
</evidence>
<dbReference type="SMART" id="SM00382">
    <property type="entry name" value="AAA"/>
    <property type="match status" value="1"/>
</dbReference>
<evidence type="ECO:0000313" key="11">
    <source>
        <dbReference type="EMBL" id="EFL54080.1"/>
    </source>
</evidence>
<feature type="transmembrane region" description="Helical" evidence="8">
    <location>
        <begin position="251"/>
        <end position="273"/>
    </location>
</feature>
<comment type="caution">
    <text evidence="11">The sequence shown here is derived from an EMBL/GenBank/DDBJ whole genome shotgun (WGS) entry which is preliminary data.</text>
</comment>
<dbReference type="InterPro" id="IPR039421">
    <property type="entry name" value="Type_1_exporter"/>
</dbReference>
<dbReference type="PROSITE" id="PS00211">
    <property type="entry name" value="ABC_TRANSPORTER_1"/>
    <property type="match status" value="1"/>
</dbReference>
<dbReference type="Pfam" id="PF00005">
    <property type="entry name" value="ABC_tran"/>
    <property type="match status" value="1"/>
</dbReference>
<dbReference type="OrthoDB" id="9762778at2"/>
<dbReference type="PROSITE" id="PS50893">
    <property type="entry name" value="ABC_TRANSPORTER_2"/>
    <property type="match status" value="1"/>
</dbReference>
<evidence type="ECO:0000256" key="6">
    <source>
        <dbReference type="ARBA" id="ARBA00022989"/>
    </source>
</evidence>
<evidence type="ECO:0000256" key="3">
    <source>
        <dbReference type="ARBA" id="ARBA00022692"/>
    </source>
</evidence>
<feature type="transmembrane region" description="Helical" evidence="8">
    <location>
        <begin position="167"/>
        <end position="186"/>
    </location>
</feature>
<keyword evidence="6 8" id="KW-1133">Transmembrane helix</keyword>
<feature type="transmembrane region" description="Helical" evidence="8">
    <location>
        <begin position="23"/>
        <end position="42"/>
    </location>
</feature>
<dbReference type="GO" id="GO:0005524">
    <property type="term" value="F:ATP binding"/>
    <property type="evidence" value="ECO:0007669"/>
    <property type="project" value="UniProtKB-KW"/>
</dbReference>
<dbReference type="AlphaFoldDB" id="E1KXY7"/>
<dbReference type="SUPFAM" id="SSF52540">
    <property type="entry name" value="P-loop containing nucleoside triphosphate hydrolases"/>
    <property type="match status" value="1"/>
</dbReference>